<organism evidence="3 4">
    <name type="scientific">Rossellomorea oryzaecorticis</name>
    <dbReference type="NCBI Taxonomy" id="1396505"/>
    <lineage>
        <taxon>Bacteria</taxon>
        <taxon>Bacillati</taxon>
        <taxon>Bacillota</taxon>
        <taxon>Bacilli</taxon>
        <taxon>Bacillales</taxon>
        <taxon>Bacillaceae</taxon>
        <taxon>Rossellomorea</taxon>
    </lineage>
</organism>
<dbReference type="Proteomes" id="UP001389717">
    <property type="component" value="Unassembled WGS sequence"/>
</dbReference>
<evidence type="ECO:0000313" key="4">
    <source>
        <dbReference type="Proteomes" id="UP001389717"/>
    </source>
</evidence>
<proteinExistence type="predicted"/>
<evidence type="ECO:0000256" key="1">
    <source>
        <dbReference type="SAM" id="Coils"/>
    </source>
</evidence>
<dbReference type="Pfam" id="PF25164">
    <property type="entry name" value="CoiA_N"/>
    <property type="match status" value="1"/>
</dbReference>
<comment type="caution">
    <text evidence="3">The sequence shown here is derived from an EMBL/GenBank/DDBJ whole genome shotgun (WGS) entry which is preliminary data.</text>
</comment>
<accession>A0ABU9K7H8</accession>
<protein>
    <submittedName>
        <fullName evidence="3">Competence protein CoiA family protein</fullName>
    </submittedName>
</protein>
<reference evidence="3 4" key="1">
    <citation type="submission" date="2024-04" db="EMBL/GenBank/DDBJ databases">
        <title>Bacillus oryzaecorticis sp. nov., a moderately halophilic bacterium isolated from rice husks.</title>
        <authorList>
            <person name="Zhu H.-S."/>
        </authorList>
    </citation>
    <scope>NUCLEOTIDE SEQUENCE [LARGE SCALE GENOMIC DNA]</scope>
    <source>
        <strain evidence="3 4">ZC255</strain>
    </source>
</reference>
<keyword evidence="4" id="KW-1185">Reference proteome</keyword>
<evidence type="ECO:0000313" key="3">
    <source>
        <dbReference type="EMBL" id="MEL3972046.1"/>
    </source>
</evidence>
<sequence>MREALHVIDNELVKLPYSATDDEVNNFKKLAKKEIYQCPYCQARLIVKHGEERGLYFSHQHSEACEESRMVDKAEKKYTKQIERESKLHKVLIDIILDELEIKSKVNKEMFVNVGYKAKTDWKEYPDIYVKIPKKELAVSIITNVSPSDDSKLAQQIKKRHEYFLDKGVEPIWFIEKKEQAIEKDKSSIILWDAELSIALKTREDNIWDKLISNEVADEKFFDYFNYPSSFIERVDVRSLYYIYNNDEKVVIKVQRFLKDRVLKPLRAFLVNEGYELPFAEALAVEDGFKLSNPEIESEQRKAFQEKIKQKKESFAEQLRYQEEMRKLRLEQEEEERKRKAEEQDLILKELLEQRKGDKINTELNYNELKRLLKERIGLTQKEQMELWTRHMPKIGINNSRVVWELVIENNCTSFNELRPILENK</sequence>
<dbReference type="RefSeq" id="WP_341981937.1">
    <property type="nucleotide sequence ID" value="NZ_JBBYAF010000010.1"/>
</dbReference>
<keyword evidence="1" id="KW-0175">Coiled coil</keyword>
<evidence type="ECO:0000259" key="2">
    <source>
        <dbReference type="Pfam" id="PF25164"/>
    </source>
</evidence>
<dbReference type="InterPro" id="IPR057253">
    <property type="entry name" value="CoiA-like_N"/>
</dbReference>
<feature type="coiled-coil region" evidence="1">
    <location>
        <begin position="318"/>
        <end position="350"/>
    </location>
</feature>
<name>A0ABU9K7H8_9BACI</name>
<gene>
    <name evidence="3" type="ORF">AAEO50_07130</name>
</gene>
<feature type="domain" description="Competence protein CoiA-like N-terminal" evidence="2">
    <location>
        <begin position="25"/>
        <end position="66"/>
    </location>
</feature>
<dbReference type="EMBL" id="JBBYAF010000010">
    <property type="protein sequence ID" value="MEL3972046.1"/>
    <property type="molecule type" value="Genomic_DNA"/>
</dbReference>